<dbReference type="AlphaFoldDB" id="A0A2P5AHS6"/>
<keyword evidence="2" id="KW-1185">Reference proteome</keyword>
<dbReference type="EMBL" id="JXTB01000584">
    <property type="protein sequence ID" value="PON36080.1"/>
    <property type="molecule type" value="Genomic_DNA"/>
</dbReference>
<sequence>MTVGAELVYRTLTASFFGRPKLIWSIKILAARYQRYFGTCAKAQQYELQAILQDNIYITPSPSPSPSSNSATLTFYKIYKGGLFRTPTEHKEQTDTLANRDERPNAHIKILERQGIAGVSHHSILFSKAELVQRVMEKRNCWYYNVQYKLSIQDLVDNNYDASKDEGILYPTI</sequence>
<reference evidence="2" key="1">
    <citation type="submission" date="2016-06" db="EMBL/GenBank/DDBJ databases">
        <title>Parallel loss of symbiosis genes in relatives of nitrogen-fixing non-legume Parasponia.</title>
        <authorList>
            <person name="Van Velzen R."/>
            <person name="Holmer R."/>
            <person name="Bu F."/>
            <person name="Rutten L."/>
            <person name="Van Zeijl A."/>
            <person name="Liu W."/>
            <person name="Santuari L."/>
            <person name="Cao Q."/>
            <person name="Sharma T."/>
            <person name="Shen D."/>
            <person name="Roswanjaya Y."/>
            <person name="Wardhani T."/>
            <person name="Kalhor M.S."/>
            <person name="Jansen J."/>
            <person name="Van den Hoogen J."/>
            <person name="Gungor B."/>
            <person name="Hartog M."/>
            <person name="Hontelez J."/>
            <person name="Verver J."/>
            <person name="Yang W.-C."/>
            <person name="Schijlen E."/>
            <person name="Repin R."/>
            <person name="Schilthuizen M."/>
            <person name="Schranz E."/>
            <person name="Heidstra R."/>
            <person name="Miyata K."/>
            <person name="Fedorova E."/>
            <person name="Kohlen W."/>
            <person name="Bisseling T."/>
            <person name="Smit S."/>
            <person name="Geurts R."/>
        </authorList>
    </citation>
    <scope>NUCLEOTIDE SEQUENCE [LARGE SCALE GENOMIC DNA]</scope>
    <source>
        <strain evidence="2">cv. WU1-14</strain>
    </source>
</reference>
<evidence type="ECO:0000313" key="1">
    <source>
        <dbReference type="EMBL" id="PON36080.1"/>
    </source>
</evidence>
<accession>A0A2P5AHS6</accession>
<dbReference type="STRING" id="3476.A0A2P5AHS6"/>
<proteinExistence type="predicted"/>
<dbReference type="Proteomes" id="UP000237105">
    <property type="component" value="Unassembled WGS sequence"/>
</dbReference>
<comment type="caution">
    <text evidence="1">The sequence shown here is derived from an EMBL/GenBank/DDBJ whole genome shotgun (WGS) entry which is preliminary data.</text>
</comment>
<evidence type="ECO:0000313" key="2">
    <source>
        <dbReference type="Proteomes" id="UP000237105"/>
    </source>
</evidence>
<gene>
    <name evidence="1" type="ORF">PanWU01x14_331100</name>
</gene>
<protein>
    <submittedName>
        <fullName evidence="1">Uncharacterized protein</fullName>
    </submittedName>
</protein>
<name>A0A2P5AHS6_PARAD</name>
<organism evidence="1 2">
    <name type="scientific">Parasponia andersonii</name>
    <name type="common">Sponia andersonii</name>
    <dbReference type="NCBI Taxonomy" id="3476"/>
    <lineage>
        <taxon>Eukaryota</taxon>
        <taxon>Viridiplantae</taxon>
        <taxon>Streptophyta</taxon>
        <taxon>Embryophyta</taxon>
        <taxon>Tracheophyta</taxon>
        <taxon>Spermatophyta</taxon>
        <taxon>Magnoliopsida</taxon>
        <taxon>eudicotyledons</taxon>
        <taxon>Gunneridae</taxon>
        <taxon>Pentapetalae</taxon>
        <taxon>rosids</taxon>
        <taxon>fabids</taxon>
        <taxon>Rosales</taxon>
        <taxon>Cannabaceae</taxon>
        <taxon>Parasponia</taxon>
    </lineage>
</organism>
<dbReference type="OrthoDB" id="1737400at2759"/>